<gene>
    <name evidence="2" type="ORF">BFN67_09755</name>
</gene>
<dbReference type="OrthoDB" id="7888967at2"/>
<keyword evidence="1" id="KW-0732">Signal</keyword>
<feature type="signal peptide" evidence="1">
    <location>
        <begin position="1"/>
        <end position="21"/>
    </location>
</feature>
<comment type="caution">
    <text evidence="2">The sequence shown here is derived from an EMBL/GenBank/DDBJ whole genome shotgun (WGS) entry which is preliminary data.</text>
</comment>
<dbReference type="Pfam" id="PF06037">
    <property type="entry name" value="DUF922"/>
    <property type="match status" value="1"/>
</dbReference>
<sequence>MNRRFLLSAFLLLAPTPAAHAVDLVKTYSTFTIGGTTLEEIQAELAERGPHVGSSGSRHPGATRMAFTTHIGYARGARSCRIASAKVTLKVHIVLPRWSRRSKSEPDVRLFWDTLSADIKRHEGLHVDIAKRYARKLEDALKASGRQKDCETAAAKAKAITTRILDRHDKAQARFDRVEMVNFESRILRLLEYRAERIRAGRLPLP</sequence>
<keyword evidence="3" id="KW-1185">Reference proteome</keyword>
<organism evidence="2 3">
    <name type="scientific">Manganibacter manganicus</name>
    <dbReference type="NCBI Taxonomy" id="1873176"/>
    <lineage>
        <taxon>Bacteria</taxon>
        <taxon>Pseudomonadati</taxon>
        <taxon>Pseudomonadota</taxon>
        <taxon>Alphaproteobacteria</taxon>
        <taxon>Hyphomicrobiales</taxon>
        <taxon>Phyllobacteriaceae</taxon>
        <taxon>Manganibacter</taxon>
    </lineage>
</organism>
<dbReference type="PIRSF" id="PIRSF010521">
    <property type="entry name" value="DUF922_bac"/>
    <property type="match status" value="1"/>
</dbReference>
<protein>
    <submittedName>
        <fullName evidence="2">Peptidase</fullName>
    </submittedName>
</protein>
<dbReference type="EMBL" id="MDET01000060">
    <property type="protein sequence ID" value="OQM73262.1"/>
    <property type="molecule type" value="Genomic_DNA"/>
</dbReference>
<feature type="chain" id="PRO_5010735227" evidence="1">
    <location>
        <begin position="22"/>
        <end position="206"/>
    </location>
</feature>
<evidence type="ECO:0000256" key="1">
    <source>
        <dbReference type="SAM" id="SignalP"/>
    </source>
</evidence>
<dbReference type="STRING" id="1873176.BFN67_09755"/>
<name>A0A1V8RJ74_9HYPH</name>
<accession>A0A1V8RJ74</accession>
<dbReference type="RefSeq" id="WP_080921875.1">
    <property type="nucleotide sequence ID" value="NZ_MDET01000060.1"/>
</dbReference>
<evidence type="ECO:0000313" key="3">
    <source>
        <dbReference type="Proteomes" id="UP000191905"/>
    </source>
</evidence>
<dbReference type="InterPro" id="IPR010321">
    <property type="entry name" value="DUF922"/>
</dbReference>
<proteinExistence type="predicted"/>
<reference evidence="2 3" key="1">
    <citation type="journal article" date="2016" name="Int. J. Syst. Evol. Microbiol.">
        <title>Pseudaminobacter manganicus sp. nov., isolated from sludge of a manganese mine.</title>
        <authorList>
            <person name="Li J."/>
            <person name="Huang J."/>
            <person name="Liao S."/>
            <person name="Wang G."/>
        </authorList>
    </citation>
    <scope>NUCLEOTIDE SEQUENCE [LARGE SCALE GENOMIC DNA]</scope>
    <source>
        <strain evidence="2 3">JH-7</strain>
    </source>
</reference>
<dbReference type="AlphaFoldDB" id="A0A1V8RJ74"/>
<dbReference type="Proteomes" id="UP000191905">
    <property type="component" value="Unassembled WGS sequence"/>
</dbReference>
<evidence type="ECO:0000313" key="2">
    <source>
        <dbReference type="EMBL" id="OQM73262.1"/>
    </source>
</evidence>